<keyword evidence="1" id="KW-1133">Transmembrane helix</keyword>
<organism evidence="2 3">
    <name type="scientific">Providencia alcalifaciens 205/92</name>
    <dbReference type="NCBI Taxonomy" id="1256988"/>
    <lineage>
        <taxon>Bacteria</taxon>
        <taxon>Pseudomonadati</taxon>
        <taxon>Pseudomonadota</taxon>
        <taxon>Gammaproteobacteria</taxon>
        <taxon>Enterobacterales</taxon>
        <taxon>Morganellaceae</taxon>
        <taxon>Providencia</taxon>
    </lineage>
</organism>
<keyword evidence="1" id="KW-0812">Transmembrane</keyword>
<dbReference type="AlphaFoldDB" id="A0AAV3M8J6"/>
<comment type="caution">
    <text evidence="2">The sequence shown here is derived from an EMBL/GenBank/DDBJ whole genome shotgun (WGS) entry which is preliminary data.</text>
</comment>
<gene>
    <name evidence="2" type="ORF">HMPREF1563_1440</name>
</gene>
<sequence>MGHFYSKYQFSLRYFLSSSLYLHHVSIFDDVYPIVLTMNAGLAPASIYLGAFFVGRTRLVVLYVSPLF</sequence>
<name>A0AAV3M8J6_9GAMM</name>
<dbReference type="EMBL" id="JALD01000028">
    <property type="protein sequence ID" value="EUD12062.1"/>
    <property type="molecule type" value="Genomic_DNA"/>
</dbReference>
<dbReference type="RefSeq" id="WP_154601755.1">
    <property type="nucleotide sequence ID" value="NZ_JALD01000028.1"/>
</dbReference>
<feature type="transmembrane region" description="Helical" evidence="1">
    <location>
        <begin position="34"/>
        <end position="54"/>
    </location>
</feature>
<accession>A0AAV3M8J6</accession>
<reference evidence="2 3" key="1">
    <citation type="submission" date="2014-01" db="EMBL/GenBank/DDBJ databases">
        <authorList>
            <person name="Durkin A.S."/>
            <person name="McCorrison J."/>
            <person name="Torralba M."/>
            <person name="Gillis M."/>
            <person name="Haft D.H."/>
            <person name="Methe B."/>
            <person name="Sutton G."/>
            <person name="Nelson K.E."/>
        </authorList>
    </citation>
    <scope>NUCLEOTIDE SEQUENCE [LARGE SCALE GENOMIC DNA]</scope>
    <source>
        <strain evidence="2 3">205/92</strain>
    </source>
</reference>
<proteinExistence type="predicted"/>
<protein>
    <submittedName>
        <fullName evidence="2">Uncharacterized protein</fullName>
    </submittedName>
</protein>
<keyword evidence="1" id="KW-0472">Membrane</keyword>
<evidence type="ECO:0000256" key="1">
    <source>
        <dbReference type="SAM" id="Phobius"/>
    </source>
</evidence>
<dbReference type="Proteomes" id="UP000022311">
    <property type="component" value="Unassembled WGS sequence"/>
</dbReference>
<evidence type="ECO:0000313" key="2">
    <source>
        <dbReference type="EMBL" id="EUD12062.1"/>
    </source>
</evidence>
<evidence type="ECO:0000313" key="3">
    <source>
        <dbReference type="Proteomes" id="UP000022311"/>
    </source>
</evidence>